<name>A0AAV8WYF5_9CUCU</name>
<evidence type="ECO:0000313" key="2">
    <source>
        <dbReference type="Proteomes" id="UP001162156"/>
    </source>
</evidence>
<keyword evidence="2" id="KW-1185">Reference proteome</keyword>
<sequence length="281" mass="32344">MIVKKTTTLCKEEICCGITNSLRKSNKIDKLAHIVIILEQPKFIDKLSHIITGNITFQQDDKEIVLMFPTIDISSLDVTNHHLNNSSLPSGEIKDILTLISCTERTDLVMMFSKEWSSSIDSTFEILCSLTKVNLSSNCKKFFIAHALSPSFDESLLEFHDSNETNKMVYHITVYSRNEDCLLSLLHHLHRNITGVVILPKMLHANYMLQQLGCISGINENLEKFNECLNREIKFVNNFLHEFQRVKNVVDDNVIKFRTDLADLEKHTDLLYVRICQLNEQ</sequence>
<dbReference type="AlphaFoldDB" id="A0AAV8WYF5"/>
<dbReference type="Proteomes" id="UP001162156">
    <property type="component" value="Unassembled WGS sequence"/>
</dbReference>
<organism evidence="1 2">
    <name type="scientific">Rhamnusium bicolor</name>
    <dbReference type="NCBI Taxonomy" id="1586634"/>
    <lineage>
        <taxon>Eukaryota</taxon>
        <taxon>Metazoa</taxon>
        <taxon>Ecdysozoa</taxon>
        <taxon>Arthropoda</taxon>
        <taxon>Hexapoda</taxon>
        <taxon>Insecta</taxon>
        <taxon>Pterygota</taxon>
        <taxon>Neoptera</taxon>
        <taxon>Endopterygota</taxon>
        <taxon>Coleoptera</taxon>
        <taxon>Polyphaga</taxon>
        <taxon>Cucujiformia</taxon>
        <taxon>Chrysomeloidea</taxon>
        <taxon>Cerambycidae</taxon>
        <taxon>Lepturinae</taxon>
        <taxon>Rhagiini</taxon>
        <taxon>Rhamnusium</taxon>
    </lineage>
</organism>
<evidence type="ECO:0000313" key="1">
    <source>
        <dbReference type="EMBL" id="KAJ8931266.1"/>
    </source>
</evidence>
<accession>A0AAV8WYF5</accession>
<gene>
    <name evidence="1" type="ORF">NQ314_015832</name>
</gene>
<dbReference type="EMBL" id="JANEYF010004418">
    <property type="protein sequence ID" value="KAJ8931266.1"/>
    <property type="molecule type" value="Genomic_DNA"/>
</dbReference>
<comment type="caution">
    <text evidence="1">The sequence shown here is derived from an EMBL/GenBank/DDBJ whole genome shotgun (WGS) entry which is preliminary data.</text>
</comment>
<proteinExistence type="predicted"/>
<reference evidence="1" key="1">
    <citation type="journal article" date="2023" name="Insect Mol. Biol.">
        <title>Genome sequencing provides insights into the evolution of gene families encoding plant cell wall-degrading enzymes in longhorned beetles.</title>
        <authorList>
            <person name="Shin N.R."/>
            <person name="Okamura Y."/>
            <person name="Kirsch R."/>
            <person name="Pauchet Y."/>
        </authorList>
    </citation>
    <scope>NUCLEOTIDE SEQUENCE</scope>
    <source>
        <strain evidence="1">RBIC_L_NR</strain>
    </source>
</reference>
<protein>
    <submittedName>
        <fullName evidence="1">Uncharacterized protein</fullName>
    </submittedName>
</protein>